<dbReference type="GO" id="GO:0009279">
    <property type="term" value="C:cell outer membrane"/>
    <property type="evidence" value="ECO:0007669"/>
    <property type="project" value="UniProtKB-SubCell"/>
</dbReference>
<dbReference type="InterPro" id="IPR008874">
    <property type="entry name" value="TraT_complement-R"/>
</dbReference>
<evidence type="ECO:0000256" key="2">
    <source>
        <dbReference type="ARBA" id="ARBA00022729"/>
    </source>
</evidence>
<proteinExistence type="predicted"/>
<reference evidence="7 8" key="1">
    <citation type="submission" date="2023-01" db="EMBL/GenBank/DDBJ databases">
        <title>Cultivation and genomic characterization of new, ubiquitous marine nitrite-oxidizing bacteria from the Nitrospirales.</title>
        <authorList>
            <person name="Mueller A.J."/>
            <person name="Daebeler A."/>
            <person name="Herbold C.W."/>
            <person name="Kirkegaard R.H."/>
            <person name="Daims H."/>
        </authorList>
    </citation>
    <scope>NUCLEOTIDE SEQUENCE [LARGE SCALE GENOMIC DNA]</scope>
    <source>
        <strain evidence="7 8">DK</strain>
    </source>
</reference>
<dbReference type="PROSITE" id="PS51257">
    <property type="entry name" value="PROKAR_LIPOPROTEIN"/>
    <property type="match status" value="1"/>
</dbReference>
<feature type="signal peptide" evidence="6">
    <location>
        <begin position="1"/>
        <end position="28"/>
    </location>
</feature>
<evidence type="ECO:0000256" key="4">
    <source>
        <dbReference type="ARBA" id="ARBA00023139"/>
    </source>
</evidence>
<evidence type="ECO:0000256" key="6">
    <source>
        <dbReference type="SAM" id="SignalP"/>
    </source>
</evidence>
<name>A0AA96GNG7_9BACT</name>
<protein>
    <submittedName>
        <fullName evidence="7">Complement resistance protein TraT</fullName>
    </submittedName>
</protein>
<gene>
    <name evidence="7" type="primary">traT</name>
    <name evidence="7" type="ORF">PQG83_07035</name>
</gene>
<accession>A0AA96GNG7</accession>
<keyword evidence="5" id="KW-0449">Lipoprotein</keyword>
<keyword evidence="4" id="KW-0564">Palmitate</keyword>
<dbReference type="Proteomes" id="UP001302494">
    <property type="component" value="Chromosome"/>
</dbReference>
<dbReference type="RefSeq" id="WP_312748160.1">
    <property type="nucleotide sequence ID" value="NZ_CP116968.1"/>
</dbReference>
<evidence type="ECO:0000256" key="5">
    <source>
        <dbReference type="ARBA" id="ARBA00023288"/>
    </source>
</evidence>
<dbReference type="KEGG" id="nneo:PQG83_07035"/>
<dbReference type="AlphaFoldDB" id="A0AA96GNG7"/>
<keyword evidence="2 6" id="KW-0732">Signal</keyword>
<evidence type="ECO:0000313" key="8">
    <source>
        <dbReference type="Proteomes" id="UP001302494"/>
    </source>
</evidence>
<evidence type="ECO:0000256" key="1">
    <source>
        <dbReference type="ARBA" id="ARBA00004459"/>
    </source>
</evidence>
<evidence type="ECO:0000256" key="3">
    <source>
        <dbReference type="ARBA" id="ARBA00023136"/>
    </source>
</evidence>
<keyword evidence="8" id="KW-1185">Reference proteome</keyword>
<dbReference type="PIRSF" id="PIRSF002859">
    <property type="entry name" value="Lipo_traT"/>
    <property type="match status" value="1"/>
</dbReference>
<feature type="chain" id="PRO_5041659945" evidence="6">
    <location>
        <begin position="29"/>
        <end position="227"/>
    </location>
</feature>
<sequence length="227" mass="23904">MMRRVSGIQKIVLMAAGSVMLVGLGCSATQVALEKKDLKVQTKMSQSIFLDLDNQIEKSAFLEIKNTSDKEIDFDTPVRKAIENRGYKIVDNAKEAAYIYQVNVLYVGEADPAALRTAVHAGYGSAWGGGAVGGAVGYGLGGTGRSAALGAGIGGFLVGATELVTGSLTKDVTFAVMTDLQLTEKTSKGKKIHQARVASTAEQVNLEWEETKDPLVHGLAKSLGGLL</sequence>
<keyword evidence="3" id="KW-0472">Membrane</keyword>
<comment type="subcellular location">
    <subcellularLocation>
        <location evidence="1">Cell outer membrane</location>
        <topology evidence="1">Lipid-anchor</topology>
    </subcellularLocation>
</comment>
<organism evidence="7 8">
    <name type="scientific">Candidatus Nitrospira neomarina</name>
    <dbReference type="NCBI Taxonomy" id="3020899"/>
    <lineage>
        <taxon>Bacteria</taxon>
        <taxon>Pseudomonadati</taxon>
        <taxon>Nitrospirota</taxon>
        <taxon>Nitrospiria</taxon>
        <taxon>Nitrospirales</taxon>
        <taxon>Nitrospiraceae</taxon>
        <taxon>Nitrospira</taxon>
    </lineage>
</organism>
<evidence type="ECO:0000313" key="7">
    <source>
        <dbReference type="EMBL" id="WNM63500.1"/>
    </source>
</evidence>
<dbReference type="Pfam" id="PF05818">
    <property type="entry name" value="TraT"/>
    <property type="match status" value="1"/>
</dbReference>
<dbReference type="EMBL" id="CP116968">
    <property type="protein sequence ID" value="WNM63500.1"/>
    <property type="molecule type" value="Genomic_DNA"/>
</dbReference>